<dbReference type="Proteomes" id="UP000185696">
    <property type="component" value="Unassembled WGS sequence"/>
</dbReference>
<gene>
    <name evidence="3" type="ORF">BLA60_25860</name>
</gene>
<evidence type="ECO:0000256" key="2">
    <source>
        <dbReference type="SAM" id="Phobius"/>
    </source>
</evidence>
<keyword evidence="2" id="KW-0812">Transmembrane</keyword>
<evidence type="ECO:0008006" key="5">
    <source>
        <dbReference type="Google" id="ProtNLM"/>
    </source>
</evidence>
<dbReference type="EMBL" id="MSIF01000014">
    <property type="protein sequence ID" value="OLF07758.1"/>
    <property type="molecule type" value="Genomic_DNA"/>
</dbReference>
<evidence type="ECO:0000313" key="4">
    <source>
        <dbReference type="Proteomes" id="UP000185696"/>
    </source>
</evidence>
<comment type="caution">
    <text evidence="3">The sequence shown here is derived from an EMBL/GenBank/DDBJ whole genome shotgun (WGS) entry which is preliminary data.</text>
</comment>
<keyword evidence="2" id="KW-1133">Transmembrane helix</keyword>
<feature type="transmembrane region" description="Helical" evidence="2">
    <location>
        <begin position="162"/>
        <end position="180"/>
    </location>
</feature>
<feature type="transmembrane region" description="Helical" evidence="2">
    <location>
        <begin position="138"/>
        <end position="156"/>
    </location>
</feature>
<keyword evidence="4" id="KW-1185">Reference proteome</keyword>
<reference evidence="3 4" key="1">
    <citation type="submission" date="2016-12" db="EMBL/GenBank/DDBJ databases">
        <title>The draft genome sequence of Actinophytocola xinjiangensis.</title>
        <authorList>
            <person name="Wang W."/>
            <person name="Yuan L."/>
        </authorList>
    </citation>
    <scope>NUCLEOTIDE SEQUENCE [LARGE SCALE GENOMIC DNA]</scope>
    <source>
        <strain evidence="3 4">CGMCC 4.4663</strain>
    </source>
</reference>
<accession>A0A7Z0WI46</accession>
<sequence length="348" mass="35888">MASKPTVTLTLAGDEKKLTEAFDRVGAASKSMADDVDRSSKEMADSGSNAQERLTEGFDTTDTRAMGFRDTITGLQDGFQGLTDDSLGLGERLLLLGTGVGDLASGMVNLLIPAMATFWGWLSSTTAATWLVATAKTAWAAVTGAVSTAIAVLNAVIRANPIMFLVGLISVLVGAFMLLWNRSAAFRDFFIGIWNAIRGAVGSVVGWIKSVWAGLPGFFRGVVNGIVSIFSGIGNGIKNAFKGAVNFVIGILNTAINAINGLINGANLIPGINIPNIPQIPRLHTGGVVPGMIGSEQLAILQAGERVVPRGQGGGGGAATVAFSGDVDSAFATAFMKLVRSGDITVAA</sequence>
<evidence type="ECO:0000313" key="3">
    <source>
        <dbReference type="EMBL" id="OLF07758.1"/>
    </source>
</evidence>
<protein>
    <recommendedName>
        <fullName evidence="5">Phage-related protein</fullName>
    </recommendedName>
</protein>
<dbReference type="RefSeq" id="WP_075135598.1">
    <property type="nucleotide sequence ID" value="NZ_MSIF01000014.1"/>
</dbReference>
<evidence type="ECO:0000256" key="1">
    <source>
        <dbReference type="SAM" id="MobiDB-lite"/>
    </source>
</evidence>
<feature type="transmembrane region" description="Helical" evidence="2">
    <location>
        <begin position="110"/>
        <end position="131"/>
    </location>
</feature>
<feature type="compositionally biased region" description="Basic and acidic residues" evidence="1">
    <location>
        <begin position="32"/>
        <end position="44"/>
    </location>
</feature>
<dbReference type="AlphaFoldDB" id="A0A7Z0WI46"/>
<keyword evidence="2" id="KW-0472">Membrane</keyword>
<dbReference type="OrthoDB" id="3479073at2"/>
<proteinExistence type="predicted"/>
<feature type="region of interest" description="Disordered" evidence="1">
    <location>
        <begin position="27"/>
        <end position="56"/>
    </location>
</feature>
<organism evidence="3 4">
    <name type="scientific">Actinophytocola xinjiangensis</name>
    <dbReference type="NCBI Taxonomy" id="485602"/>
    <lineage>
        <taxon>Bacteria</taxon>
        <taxon>Bacillati</taxon>
        <taxon>Actinomycetota</taxon>
        <taxon>Actinomycetes</taxon>
        <taxon>Pseudonocardiales</taxon>
        <taxon>Pseudonocardiaceae</taxon>
    </lineage>
</organism>
<name>A0A7Z0WI46_9PSEU</name>